<evidence type="ECO:0008006" key="7">
    <source>
        <dbReference type="Google" id="ProtNLM"/>
    </source>
</evidence>
<accession>A0A1J5TDM3</accession>
<comment type="cofactor">
    <cofactor evidence="1">
        <name>Zn(2+)</name>
        <dbReference type="ChEBI" id="CHEBI:29105"/>
    </cofactor>
</comment>
<dbReference type="InterPro" id="IPR007115">
    <property type="entry name" value="6-PTP_synth/QueD"/>
</dbReference>
<keyword evidence="3" id="KW-0862">Zinc</keyword>
<dbReference type="SUPFAM" id="SSF55620">
    <property type="entry name" value="Tetrahydrobiopterin biosynthesis enzymes-like"/>
    <property type="match status" value="1"/>
</dbReference>
<evidence type="ECO:0000256" key="3">
    <source>
        <dbReference type="ARBA" id="ARBA00022833"/>
    </source>
</evidence>
<comment type="caution">
    <text evidence="5">The sequence shown here is derived from an EMBL/GenBank/DDBJ whole genome shotgun (WGS) entry which is preliminary data.</text>
</comment>
<evidence type="ECO:0000313" key="6">
    <source>
        <dbReference type="Proteomes" id="UP000183080"/>
    </source>
</evidence>
<reference evidence="5 6" key="1">
    <citation type="submission" date="2016-08" db="EMBL/GenBank/DDBJ databases">
        <title>New Insights into Marine Group III Euryarchaeota, from dark to light.</title>
        <authorList>
            <person name="Haro-Moreno J.M."/>
            <person name="Rodriguez-Valera F."/>
            <person name="Lopez-Garcia P."/>
            <person name="Moreira D."/>
            <person name="Martin-Cuadrado A.B."/>
        </authorList>
    </citation>
    <scope>NUCLEOTIDE SEQUENCE [LARGE SCALE GENOMIC DNA]</scope>
    <source>
        <strain evidence="5">CG-Epi1</strain>
    </source>
</reference>
<keyword evidence="2" id="KW-0479">Metal-binding</keyword>
<dbReference type="STRING" id="1888995.BD935_01325"/>
<gene>
    <name evidence="5" type="ORF">BD935_01325</name>
</gene>
<dbReference type="Pfam" id="PF01242">
    <property type="entry name" value="PTPS"/>
    <property type="match status" value="1"/>
</dbReference>
<evidence type="ECO:0000256" key="2">
    <source>
        <dbReference type="ARBA" id="ARBA00022723"/>
    </source>
</evidence>
<dbReference type="InterPro" id="IPR038418">
    <property type="entry name" value="6-PTP_synth/QueD_sf"/>
</dbReference>
<dbReference type="GO" id="GO:0046872">
    <property type="term" value="F:metal ion binding"/>
    <property type="evidence" value="ECO:0007669"/>
    <property type="project" value="UniProtKB-KW"/>
</dbReference>
<dbReference type="EMBL" id="MIZA01000019">
    <property type="protein sequence ID" value="OIR19025.1"/>
    <property type="molecule type" value="Genomic_DNA"/>
</dbReference>
<sequence>MHKLVQIVRFESARKLPKVPEGHPCGNVYGLAFKLEVHVEGKVDPETGFVIDFGHIESAIKPTYDLIDHNYLNDIKGLENPTSEVLVEWIWNNLYRHFNNEWNFDKNQNKICNLVKLVLWENEVSRVEFKGN</sequence>
<name>A0A1J5TDM3_9ARCH</name>
<dbReference type="AlphaFoldDB" id="A0A1J5TDM3"/>
<dbReference type="PANTHER" id="PTHR12589">
    <property type="entry name" value="PYRUVOYL TETRAHYDROBIOPTERIN SYNTHASE"/>
    <property type="match status" value="1"/>
</dbReference>
<keyword evidence="4" id="KW-0456">Lyase</keyword>
<proteinExistence type="predicted"/>
<dbReference type="Gene3D" id="3.30.479.10">
    <property type="entry name" value="6-pyruvoyl tetrahydropterin synthase/QueD"/>
    <property type="match status" value="1"/>
</dbReference>
<dbReference type="Proteomes" id="UP000183080">
    <property type="component" value="Unassembled WGS sequence"/>
</dbReference>
<protein>
    <recommendedName>
        <fullName evidence="7">6-carboxytetrahydropterin synthase QueD</fullName>
    </recommendedName>
</protein>
<dbReference type="PANTHER" id="PTHR12589:SF7">
    <property type="entry name" value="6-PYRUVOYL TETRAHYDROBIOPTERIN SYNTHASE"/>
    <property type="match status" value="1"/>
</dbReference>
<evidence type="ECO:0000313" key="5">
    <source>
        <dbReference type="EMBL" id="OIR19025.1"/>
    </source>
</evidence>
<evidence type="ECO:0000256" key="4">
    <source>
        <dbReference type="ARBA" id="ARBA00023239"/>
    </source>
</evidence>
<organism evidence="5 6">
    <name type="scientific">Marine Group III euryarchaeote CG-Epi1</name>
    <dbReference type="NCBI Taxonomy" id="1888995"/>
    <lineage>
        <taxon>Archaea</taxon>
        <taxon>Methanobacteriati</taxon>
        <taxon>Thermoplasmatota</taxon>
        <taxon>Thermoplasmata</taxon>
        <taxon>Candidatus Thermoprofundales</taxon>
    </lineage>
</organism>
<evidence type="ECO:0000256" key="1">
    <source>
        <dbReference type="ARBA" id="ARBA00001947"/>
    </source>
</evidence>
<dbReference type="GO" id="GO:0070497">
    <property type="term" value="F:6-carboxytetrahydropterin synthase activity"/>
    <property type="evidence" value="ECO:0007669"/>
    <property type="project" value="TreeGrafter"/>
</dbReference>